<feature type="non-terminal residue" evidence="1">
    <location>
        <position position="1"/>
    </location>
</feature>
<keyword evidence="2" id="KW-1185">Reference proteome</keyword>
<organism evidence="1 2">
    <name type="scientific">Datura stramonium</name>
    <name type="common">Jimsonweed</name>
    <name type="synonym">Common thornapple</name>
    <dbReference type="NCBI Taxonomy" id="4076"/>
    <lineage>
        <taxon>Eukaryota</taxon>
        <taxon>Viridiplantae</taxon>
        <taxon>Streptophyta</taxon>
        <taxon>Embryophyta</taxon>
        <taxon>Tracheophyta</taxon>
        <taxon>Spermatophyta</taxon>
        <taxon>Magnoliopsida</taxon>
        <taxon>eudicotyledons</taxon>
        <taxon>Gunneridae</taxon>
        <taxon>Pentapetalae</taxon>
        <taxon>asterids</taxon>
        <taxon>lamiids</taxon>
        <taxon>Solanales</taxon>
        <taxon>Solanaceae</taxon>
        <taxon>Solanoideae</taxon>
        <taxon>Datureae</taxon>
        <taxon>Datura</taxon>
    </lineage>
</organism>
<protein>
    <submittedName>
        <fullName evidence="1">Uncharacterized protein</fullName>
    </submittedName>
</protein>
<sequence>KKLIAIVNNNKNVTEGELHNGVQDQRSHYKDHINAVRTDQDDAYLKNINTHKNLREEHLKRHSMR</sequence>
<dbReference type="EMBL" id="JACEIK010003870">
    <property type="protein sequence ID" value="MCD9643372.1"/>
    <property type="molecule type" value="Genomic_DNA"/>
</dbReference>
<dbReference type="Proteomes" id="UP000823775">
    <property type="component" value="Unassembled WGS sequence"/>
</dbReference>
<evidence type="ECO:0000313" key="1">
    <source>
        <dbReference type="EMBL" id="MCD9643372.1"/>
    </source>
</evidence>
<name>A0ABS8VAI3_DATST</name>
<accession>A0ABS8VAI3</accession>
<evidence type="ECO:0000313" key="2">
    <source>
        <dbReference type="Proteomes" id="UP000823775"/>
    </source>
</evidence>
<reference evidence="1 2" key="1">
    <citation type="journal article" date="2021" name="BMC Genomics">
        <title>Datura genome reveals duplications of psychoactive alkaloid biosynthetic genes and high mutation rate following tissue culture.</title>
        <authorList>
            <person name="Rajewski A."/>
            <person name="Carter-House D."/>
            <person name="Stajich J."/>
            <person name="Litt A."/>
        </authorList>
    </citation>
    <scope>NUCLEOTIDE SEQUENCE [LARGE SCALE GENOMIC DNA]</scope>
    <source>
        <strain evidence="1">AR-01</strain>
    </source>
</reference>
<gene>
    <name evidence="1" type="ORF">HAX54_030821</name>
</gene>
<comment type="caution">
    <text evidence="1">The sequence shown here is derived from an EMBL/GenBank/DDBJ whole genome shotgun (WGS) entry which is preliminary data.</text>
</comment>
<proteinExistence type="predicted"/>